<reference evidence="6 7" key="1">
    <citation type="submission" date="2018-09" db="EMBL/GenBank/DDBJ databases">
        <title>Optimization and identification of Corynebacterium falsenii FN1-14 from fish paste.</title>
        <authorList>
            <person name="Daroonpunt R."/>
            <person name="Tanasupawat S."/>
        </authorList>
    </citation>
    <scope>NUCLEOTIDE SEQUENCE [LARGE SCALE GENOMIC DNA]</scope>
    <source>
        <strain evidence="6 7">FN1-14</strain>
    </source>
</reference>
<dbReference type="InterPro" id="IPR009051">
    <property type="entry name" value="Helical_ferredxn"/>
</dbReference>
<accession>A0A418Q8U2</accession>
<comment type="caution">
    <text evidence="6">The sequence shown here is derived from an EMBL/GenBank/DDBJ whole genome shotgun (WGS) entry which is preliminary data.</text>
</comment>
<dbReference type="InterPro" id="IPR036188">
    <property type="entry name" value="FAD/NAD-bd_sf"/>
</dbReference>
<evidence type="ECO:0000256" key="2">
    <source>
        <dbReference type="ARBA" id="ARBA00023002"/>
    </source>
</evidence>
<dbReference type="InterPro" id="IPR017896">
    <property type="entry name" value="4Fe4S_Fe-S-bd"/>
</dbReference>
<dbReference type="PRINTS" id="PR00419">
    <property type="entry name" value="ADXRDTASE"/>
</dbReference>
<dbReference type="InterPro" id="IPR006005">
    <property type="entry name" value="Glut_synth_ssu1"/>
</dbReference>
<evidence type="ECO:0000313" key="6">
    <source>
        <dbReference type="EMBL" id="RIX36080.1"/>
    </source>
</evidence>
<comment type="pathway">
    <text evidence="4">Amino-acid biosynthesis.</text>
</comment>
<dbReference type="Proteomes" id="UP000285278">
    <property type="component" value="Unassembled WGS sequence"/>
</dbReference>
<dbReference type="AlphaFoldDB" id="A0A418Q8U2"/>
<dbReference type="GO" id="GO:0006537">
    <property type="term" value="P:glutamate biosynthetic process"/>
    <property type="evidence" value="ECO:0007669"/>
    <property type="project" value="UniProtKB-KW"/>
</dbReference>
<feature type="domain" description="4Fe-4S ferredoxin-type" evidence="5">
    <location>
        <begin position="37"/>
        <end position="68"/>
    </location>
</feature>
<dbReference type="SUPFAM" id="SSF51971">
    <property type="entry name" value="Nucleotide-binding domain"/>
    <property type="match status" value="1"/>
</dbReference>
<dbReference type="NCBIfam" id="TIGR01317">
    <property type="entry name" value="GOGAT_sm_gam"/>
    <property type="match status" value="1"/>
</dbReference>
<dbReference type="STRING" id="1451189.CFAL_00485"/>
<protein>
    <submittedName>
        <fullName evidence="6">Glutamate synthase subunit beta</fullName>
    </submittedName>
</protein>
<dbReference type="GO" id="GO:0051536">
    <property type="term" value="F:iron-sulfur cluster binding"/>
    <property type="evidence" value="ECO:0007669"/>
    <property type="project" value="InterPro"/>
</dbReference>
<keyword evidence="1" id="KW-0028">Amino-acid biosynthesis</keyword>
<organism evidence="6 7">
    <name type="scientific">Corynebacterium falsenii</name>
    <dbReference type="NCBI Taxonomy" id="108486"/>
    <lineage>
        <taxon>Bacteria</taxon>
        <taxon>Bacillati</taxon>
        <taxon>Actinomycetota</taxon>
        <taxon>Actinomycetes</taxon>
        <taxon>Mycobacteriales</taxon>
        <taxon>Corynebacteriaceae</taxon>
        <taxon>Corynebacterium</taxon>
    </lineage>
</organism>
<dbReference type="EMBL" id="QXJK01000002">
    <property type="protein sequence ID" value="RIX36080.1"/>
    <property type="molecule type" value="Genomic_DNA"/>
</dbReference>
<evidence type="ECO:0000313" key="7">
    <source>
        <dbReference type="Proteomes" id="UP000285278"/>
    </source>
</evidence>
<keyword evidence="2" id="KW-0560">Oxidoreductase</keyword>
<sequence length="512" mass="55758">MADPRGFLKHGREAAAHRPVPLRLMDWNEIYEDFADDKVQVQASRCMDCGIPFCHDGCPLGNIIPEWNDLVRQGRWREAYDRLHATNNFPEFTGRLCPAPCEGACVLGIGDDPVNIKTVEYTIIEHAWKQGWVEPIKPTFQTGQKVAIVGSGPAGLAAAQQLTRAGHEVTVFERADRIGGLMRYGVPEYKMEKKWINRRLEQMEAEGTKFVTGMSPTGDDLKGFDAVVLALGSTIGRDLPVTGRELKGVYQAMEYLPAANHVTEGDREVSEIDAKGKKVVIIGGGDTGTDCFGTALRQGAVSVTQFDIGPRPPKTRGASTPWPTYPRVWRVASAHEEGEYRVTGNESADEIAALGLAERTPGDELGVRKFSINTVELTGDGEKVTGLKGAECRKGENGLENVPDSDFEMDADLVLLAMGFVSVEETPVVRDLGIEVDERGRLVRDEHFRATATSPEFADIPVFVAGDAGRGQSLIVWGISEGRSAAAELDRVLMGETALPKPINPTDVAMRA</sequence>
<evidence type="ECO:0000259" key="5">
    <source>
        <dbReference type="PROSITE" id="PS51379"/>
    </source>
</evidence>
<dbReference type="Gene3D" id="1.10.1060.10">
    <property type="entry name" value="Alpha-helical ferredoxin"/>
    <property type="match status" value="1"/>
</dbReference>
<dbReference type="InterPro" id="IPR023753">
    <property type="entry name" value="FAD/NAD-binding_dom"/>
</dbReference>
<evidence type="ECO:0000256" key="1">
    <source>
        <dbReference type="ARBA" id="ARBA00022605"/>
    </source>
</evidence>
<dbReference type="OrthoDB" id="9803192at2"/>
<evidence type="ECO:0000256" key="4">
    <source>
        <dbReference type="ARBA" id="ARBA00029440"/>
    </source>
</evidence>
<dbReference type="PANTHER" id="PTHR43100">
    <property type="entry name" value="GLUTAMATE SYNTHASE [NADPH] SMALL CHAIN"/>
    <property type="match status" value="1"/>
</dbReference>
<dbReference type="RefSeq" id="WP_119664265.1">
    <property type="nucleotide sequence ID" value="NZ_QXJK01000002.1"/>
</dbReference>
<gene>
    <name evidence="6" type="ORF">D3M95_01890</name>
</gene>
<dbReference type="InterPro" id="IPR051394">
    <property type="entry name" value="Glutamate_Synthase"/>
</dbReference>
<dbReference type="GO" id="GO:0016639">
    <property type="term" value="F:oxidoreductase activity, acting on the CH-NH2 group of donors, NAD or NADP as acceptor"/>
    <property type="evidence" value="ECO:0007669"/>
    <property type="project" value="InterPro"/>
</dbReference>
<name>A0A418Q8U2_9CORY</name>
<dbReference type="InterPro" id="IPR028261">
    <property type="entry name" value="DPD_II"/>
</dbReference>
<evidence type="ECO:0000256" key="3">
    <source>
        <dbReference type="ARBA" id="ARBA00023164"/>
    </source>
</evidence>
<proteinExistence type="predicted"/>
<keyword evidence="7" id="KW-1185">Reference proteome</keyword>
<dbReference type="PANTHER" id="PTHR43100:SF1">
    <property type="entry name" value="GLUTAMATE SYNTHASE [NADPH] SMALL CHAIN"/>
    <property type="match status" value="1"/>
</dbReference>
<dbReference type="Pfam" id="PF07992">
    <property type="entry name" value="Pyr_redox_2"/>
    <property type="match status" value="1"/>
</dbReference>
<dbReference type="PROSITE" id="PS51379">
    <property type="entry name" value="4FE4S_FER_2"/>
    <property type="match status" value="1"/>
</dbReference>
<dbReference type="Pfam" id="PF14691">
    <property type="entry name" value="Fer4_20"/>
    <property type="match status" value="1"/>
</dbReference>
<dbReference type="SUPFAM" id="SSF46548">
    <property type="entry name" value="alpha-helical ferredoxin"/>
    <property type="match status" value="1"/>
</dbReference>
<keyword evidence="3" id="KW-0314">Glutamate biosynthesis</keyword>
<dbReference type="Gene3D" id="3.50.50.60">
    <property type="entry name" value="FAD/NAD(P)-binding domain"/>
    <property type="match status" value="2"/>
</dbReference>